<evidence type="ECO:0000313" key="2">
    <source>
        <dbReference type="Proteomes" id="UP001632038"/>
    </source>
</evidence>
<dbReference type="Pfam" id="PF00342">
    <property type="entry name" value="PGI"/>
    <property type="match status" value="1"/>
</dbReference>
<keyword evidence="2" id="KW-1185">Reference proteome</keyword>
<dbReference type="EMBL" id="JAVIJP010000080">
    <property type="protein sequence ID" value="KAL3618480.1"/>
    <property type="molecule type" value="Genomic_DNA"/>
</dbReference>
<accession>A0ABD3BLZ7</accession>
<protein>
    <submittedName>
        <fullName evidence="1">Uncharacterized protein</fullName>
    </submittedName>
</protein>
<reference evidence="2" key="1">
    <citation type="journal article" date="2024" name="IScience">
        <title>Strigolactones Initiate the Formation of Haustorium-like Structures in Castilleja.</title>
        <authorList>
            <person name="Buerger M."/>
            <person name="Peterson D."/>
            <person name="Chory J."/>
        </authorList>
    </citation>
    <scope>NUCLEOTIDE SEQUENCE [LARGE SCALE GENOMIC DNA]</scope>
</reference>
<dbReference type="Gene3D" id="3.40.50.10490">
    <property type="entry name" value="Glucose-6-phosphate isomerase like protein, domain 1"/>
    <property type="match status" value="1"/>
</dbReference>
<dbReference type="AlphaFoldDB" id="A0ABD3BLZ7"/>
<name>A0ABD3BLZ7_9LAMI</name>
<dbReference type="InterPro" id="IPR046348">
    <property type="entry name" value="SIS_dom_sf"/>
</dbReference>
<proteinExistence type="predicted"/>
<dbReference type="Proteomes" id="UP001632038">
    <property type="component" value="Unassembled WGS sequence"/>
</dbReference>
<sequence length="161" mass="17917">MGMELRLFLHEYMLRAMDGTTEFDGNFTLQPWISVGATGKVLENVVAVGIGGSFLDKEASEFAKARQLHFLVNVDLIDVAWNIAGLNPETTLDKCLCDKFSIFGTLLCSLEINSSTYILASMPSFTKMSVLDNLIELLQGQICNVQCGFLQYHFTSACTRW</sequence>
<comment type="caution">
    <text evidence="1">The sequence shown here is derived from an EMBL/GenBank/DDBJ whole genome shotgun (WGS) entry which is preliminary data.</text>
</comment>
<dbReference type="SUPFAM" id="SSF53697">
    <property type="entry name" value="SIS domain"/>
    <property type="match status" value="1"/>
</dbReference>
<evidence type="ECO:0000313" key="1">
    <source>
        <dbReference type="EMBL" id="KAL3618480.1"/>
    </source>
</evidence>
<gene>
    <name evidence="1" type="ORF">CASFOL_037562</name>
</gene>
<organism evidence="1 2">
    <name type="scientific">Castilleja foliolosa</name>
    <dbReference type="NCBI Taxonomy" id="1961234"/>
    <lineage>
        <taxon>Eukaryota</taxon>
        <taxon>Viridiplantae</taxon>
        <taxon>Streptophyta</taxon>
        <taxon>Embryophyta</taxon>
        <taxon>Tracheophyta</taxon>
        <taxon>Spermatophyta</taxon>
        <taxon>Magnoliopsida</taxon>
        <taxon>eudicotyledons</taxon>
        <taxon>Gunneridae</taxon>
        <taxon>Pentapetalae</taxon>
        <taxon>asterids</taxon>
        <taxon>lamiids</taxon>
        <taxon>Lamiales</taxon>
        <taxon>Orobanchaceae</taxon>
        <taxon>Pedicularideae</taxon>
        <taxon>Castillejinae</taxon>
        <taxon>Castilleja</taxon>
    </lineage>
</organism>
<dbReference type="InterPro" id="IPR001672">
    <property type="entry name" value="G6P_Isomerase"/>
</dbReference>